<dbReference type="Pfam" id="PF03124">
    <property type="entry name" value="EXS"/>
    <property type="match status" value="1"/>
</dbReference>
<dbReference type="InterPro" id="IPR004342">
    <property type="entry name" value="EXS_C"/>
</dbReference>
<evidence type="ECO:0000259" key="9">
    <source>
        <dbReference type="PROSITE" id="PS51382"/>
    </source>
</evidence>
<comment type="similarity">
    <text evidence="2">Belongs to the SYG1 (TC 2.A.94) family.</text>
</comment>
<dbReference type="AlphaFoldDB" id="A0AAD9PJ28"/>
<dbReference type="InterPro" id="IPR004331">
    <property type="entry name" value="SPX_dom"/>
</dbReference>
<feature type="transmembrane region" description="Helical" evidence="7">
    <location>
        <begin position="636"/>
        <end position="659"/>
    </location>
</feature>
<protein>
    <submittedName>
        <fullName evidence="10">Bifunctional EXS</fullName>
    </submittedName>
</protein>
<feature type="transmembrane region" description="Helical" evidence="7">
    <location>
        <begin position="445"/>
        <end position="465"/>
    </location>
</feature>
<keyword evidence="11" id="KW-1185">Reference proteome</keyword>
<organism evidence="10 11">
    <name type="scientific">Babesia duncani</name>
    <dbReference type="NCBI Taxonomy" id="323732"/>
    <lineage>
        <taxon>Eukaryota</taxon>
        <taxon>Sar</taxon>
        <taxon>Alveolata</taxon>
        <taxon>Apicomplexa</taxon>
        <taxon>Aconoidasida</taxon>
        <taxon>Piroplasmida</taxon>
        <taxon>Babesiidae</taxon>
        <taxon>Babesia</taxon>
    </lineage>
</organism>
<evidence type="ECO:0000313" key="11">
    <source>
        <dbReference type="Proteomes" id="UP001214638"/>
    </source>
</evidence>
<evidence type="ECO:0000256" key="4">
    <source>
        <dbReference type="ARBA" id="ARBA00022989"/>
    </source>
</evidence>
<comment type="subcellular location">
    <subcellularLocation>
        <location evidence="1">Membrane</location>
        <topology evidence="1">Multi-pass membrane protein</topology>
    </subcellularLocation>
</comment>
<feature type="transmembrane region" description="Helical" evidence="7">
    <location>
        <begin position="680"/>
        <end position="701"/>
    </location>
</feature>
<reference evidence="10" key="1">
    <citation type="journal article" date="2023" name="Nat. Microbiol.">
        <title>Babesia duncani multi-omics identifies virulence factors and drug targets.</title>
        <authorList>
            <person name="Singh P."/>
            <person name="Lonardi S."/>
            <person name="Liang Q."/>
            <person name="Vydyam P."/>
            <person name="Khabirova E."/>
            <person name="Fang T."/>
            <person name="Gihaz S."/>
            <person name="Thekkiniath J."/>
            <person name="Munshi M."/>
            <person name="Abel S."/>
            <person name="Ciampossin L."/>
            <person name="Batugedara G."/>
            <person name="Gupta M."/>
            <person name="Lu X.M."/>
            <person name="Lenz T."/>
            <person name="Chakravarty S."/>
            <person name="Cornillot E."/>
            <person name="Hu Y."/>
            <person name="Ma W."/>
            <person name="Gonzalez L.M."/>
            <person name="Sanchez S."/>
            <person name="Estrada K."/>
            <person name="Sanchez-Flores A."/>
            <person name="Montero E."/>
            <person name="Harb O.S."/>
            <person name="Le Roch K.G."/>
            <person name="Mamoun C.B."/>
        </authorList>
    </citation>
    <scope>NUCLEOTIDE SEQUENCE</scope>
    <source>
        <strain evidence="10">WA1</strain>
    </source>
</reference>
<dbReference type="RefSeq" id="XP_067802235.1">
    <property type="nucleotide sequence ID" value="XM_067948084.1"/>
</dbReference>
<dbReference type="EMBL" id="JALLKP010000004">
    <property type="protein sequence ID" value="KAK2195392.1"/>
    <property type="molecule type" value="Genomic_DNA"/>
</dbReference>
<evidence type="ECO:0000256" key="6">
    <source>
        <dbReference type="SAM" id="MobiDB-lite"/>
    </source>
</evidence>
<evidence type="ECO:0000256" key="3">
    <source>
        <dbReference type="ARBA" id="ARBA00022692"/>
    </source>
</evidence>
<feature type="domain" description="EXS" evidence="8">
    <location>
        <begin position="565"/>
        <end position="765"/>
    </location>
</feature>
<evidence type="ECO:0000256" key="7">
    <source>
        <dbReference type="SAM" id="Phobius"/>
    </source>
</evidence>
<dbReference type="PANTHER" id="PTHR10783:SF103">
    <property type="entry name" value="SOLUTE CARRIER FAMILY 53 MEMBER 1"/>
    <property type="match status" value="1"/>
</dbReference>
<proteinExistence type="inferred from homology"/>
<feature type="domain" description="SPX" evidence="9">
    <location>
        <begin position="1"/>
        <end position="307"/>
    </location>
</feature>
<name>A0AAD9PJ28_9APIC</name>
<keyword evidence="5 7" id="KW-0472">Membrane</keyword>
<gene>
    <name evidence="10" type="ORF">BdWA1_003068</name>
</gene>
<feature type="region of interest" description="Disordered" evidence="6">
    <location>
        <begin position="55"/>
        <end position="78"/>
    </location>
</feature>
<feature type="transmembrane region" description="Helical" evidence="7">
    <location>
        <begin position="362"/>
        <end position="382"/>
    </location>
</feature>
<evidence type="ECO:0000256" key="2">
    <source>
        <dbReference type="ARBA" id="ARBA00009665"/>
    </source>
</evidence>
<comment type="caution">
    <text evidence="10">The sequence shown here is derived from an EMBL/GenBank/DDBJ whole genome shotgun (WGS) entry which is preliminary data.</text>
</comment>
<dbReference type="GO" id="GO:0005886">
    <property type="term" value="C:plasma membrane"/>
    <property type="evidence" value="ECO:0007669"/>
    <property type="project" value="TreeGrafter"/>
</dbReference>
<keyword evidence="3 7" id="KW-0812">Transmembrane</keyword>
<feature type="transmembrane region" description="Helical" evidence="7">
    <location>
        <begin position="477"/>
        <end position="496"/>
    </location>
</feature>
<evidence type="ECO:0000256" key="5">
    <source>
        <dbReference type="ARBA" id="ARBA00023136"/>
    </source>
</evidence>
<dbReference type="PROSITE" id="PS51382">
    <property type="entry name" value="SPX"/>
    <property type="match status" value="1"/>
</dbReference>
<dbReference type="KEGG" id="bdw:94337365"/>
<dbReference type="GO" id="GO:0016036">
    <property type="term" value="P:cellular response to phosphate starvation"/>
    <property type="evidence" value="ECO:0007669"/>
    <property type="project" value="TreeGrafter"/>
</dbReference>
<dbReference type="GO" id="GO:0005794">
    <property type="term" value="C:Golgi apparatus"/>
    <property type="evidence" value="ECO:0007669"/>
    <property type="project" value="TreeGrafter"/>
</dbReference>
<dbReference type="PANTHER" id="PTHR10783">
    <property type="entry name" value="XENOTROPIC AND POLYTROPIC RETROVIRUS RECEPTOR 1-RELATED"/>
    <property type="match status" value="1"/>
</dbReference>
<feature type="transmembrane region" description="Helical" evidence="7">
    <location>
        <begin position="508"/>
        <end position="534"/>
    </location>
</feature>
<dbReference type="PROSITE" id="PS51380">
    <property type="entry name" value="EXS"/>
    <property type="match status" value="1"/>
</dbReference>
<feature type="transmembrane region" description="Helical" evidence="7">
    <location>
        <begin position="394"/>
        <end position="414"/>
    </location>
</feature>
<evidence type="ECO:0000313" key="10">
    <source>
        <dbReference type="EMBL" id="KAK2195392.1"/>
    </source>
</evidence>
<dbReference type="GeneID" id="94337365"/>
<evidence type="ECO:0000259" key="8">
    <source>
        <dbReference type="PROSITE" id="PS51380"/>
    </source>
</evidence>
<accession>A0AAD9PJ28</accession>
<sequence length="772" mass="89019">MKFGSKLEGFLIPQWSSNYVRYKYLQTLLKQSVIGDYTESSEAFVEEELVLESDSVDSSLKSDSGEADEDSHDVTVEPLPTFSDDSSIVIDIVSHTKSNQIPNVENRVELQSDIIKQVADQFEKYGHLTLGNLLHGRQVPKSHKSCLNILTPTKQGVLIPIPEDKNVEMSSSDVETGHHDRLRTPFPEKIKNLKSRISKRFTRSRRMDLLPLFDESLQADIRKVMLHYLVEMDYVRALVLYLKKDIANKGDKIDLAYMSLFQKACIALWDISDKLNMFLKVNTLAVYKILKKKDKLMGTDDLKKIYTTYKNILLSLDTTQQLNQEIMELYGYVSKTQIADFGHLKQQVEYTLDTQQKSSPTFLWFLMGCCFVTLINCAFLSLYNFKSECAMDIVITQIPIYRFVFVVSMLWWGFGWCQNYLEKYGVNYQFLFEMSSNYSVQDHHYYLFGAVETLLCLVLFMVFLLDAKLCIFSSHSMFYLYPIVFLSLSVVVLFIPHKSLKLKIRRRLFLLIGRVIVTPLGLSGPVTLGASIVADVMCSLTKPLMDLMYIGYYFSSGFSPRDVATQSTTYKILAPVAVCFPYFLRFSQCAKRFLSEGRMLHVGNMGKYLSGMLCVIVAAIDWTWCCNMTTLQSSILVYTIYAFATIYNFLWDYLVDWGLALSMDIFKTRDGRRMYSKESYSIACVINLLCRCTWAITTMPFSILKNQQLNSDVLNLSVSLIEIFRRIVWVTFRLESEHLLNSYKYRTALWVPKLYSCKNIIVQELQILNPSM</sequence>
<keyword evidence="4 7" id="KW-1133">Transmembrane helix</keyword>
<dbReference type="GO" id="GO:0006817">
    <property type="term" value="P:phosphate ion transport"/>
    <property type="evidence" value="ECO:0007669"/>
    <property type="project" value="TreeGrafter"/>
</dbReference>
<dbReference type="GO" id="GO:0000822">
    <property type="term" value="F:inositol hexakisphosphate binding"/>
    <property type="evidence" value="ECO:0007669"/>
    <property type="project" value="TreeGrafter"/>
</dbReference>
<feature type="transmembrane region" description="Helical" evidence="7">
    <location>
        <begin position="605"/>
        <end position="624"/>
    </location>
</feature>
<evidence type="ECO:0000256" key="1">
    <source>
        <dbReference type="ARBA" id="ARBA00004141"/>
    </source>
</evidence>
<dbReference type="Proteomes" id="UP001214638">
    <property type="component" value="Unassembled WGS sequence"/>
</dbReference>